<accession>A0ACB6Z9M3</accession>
<reference evidence="1" key="2">
    <citation type="journal article" date="2020" name="Nat. Commun.">
        <title>Large-scale genome sequencing of mycorrhizal fungi provides insights into the early evolution of symbiotic traits.</title>
        <authorList>
            <person name="Miyauchi S."/>
            <person name="Kiss E."/>
            <person name="Kuo A."/>
            <person name="Drula E."/>
            <person name="Kohler A."/>
            <person name="Sanchez-Garcia M."/>
            <person name="Morin E."/>
            <person name="Andreopoulos B."/>
            <person name="Barry K.W."/>
            <person name="Bonito G."/>
            <person name="Buee M."/>
            <person name="Carver A."/>
            <person name="Chen C."/>
            <person name="Cichocki N."/>
            <person name="Clum A."/>
            <person name="Culley D."/>
            <person name="Crous P.W."/>
            <person name="Fauchery L."/>
            <person name="Girlanda M."/>
            <person name="Hayes R.D."/>
            <person name="Keri Z."/>
            <person name="LaButti K."/>
            <person name="Lipzen A."/>
            <person name="Lombard V."/>
            <person name="Magnuson J."/>
            <person name="Maillard F."/>
            <person name="Murat C."/>
            <person name="Nolan M."/>
            <person name="Ohm R.A."/>
            <person name="Pangilinan J."/>
            <person name="Pereira M.F."/>
            <person name="Perotto S."/>
            <person name="Peter M."/>
            <person name="Pfister S."/>
            <person name="Riley R."/>
            <person name="Sitrit Y."/>
            <person name="Stielow J.B."/>
            <person name="Szollosi G."/>
            <person name="Zifcakova L."/>
            <person name="Stursova M."/>
            <person name="Spatafora J.W."/>
            <person name="Tedersoo L."/>
            <person name="Vaario L.M."/>
            <person name="Yamada A."/>
            <person name="Yan M."/>
            <person name="Wang P."/>
            <person name="Xu J."/>
            <person name="Bruns T."/>
            <person name="Baldrian P."/>
            <person name="Vilgalys R."/>
            <person name="Dunand C."/>
            <person name="Henrissat B."/>
            <person name="Grigoriev I.V."/>
            <person name="Hibbett D."/>
            <person name="Nagy L.G."/>
            <person name="Martin F.M."/>
        </authorList>
    </citation>
    <scope>NUCLEOTIDE SEQUENCE</scope>
    <source>
        <strain evidence="1">P2</strain>
    </source>
</reference>
<dbReference type="EMBL" id="MU118064">
    <property type="protein sequence ID" value="KAF9646204.1"/>
    <property type="molecule type" value="Genomic_DNA"/>
</dbReference>
<sequence>MKGVLGMYFKTGVRVDGFMHRVLQPKLMDVRVLSHMVLCEQERKREVLSDALNERLSRDVPDLSSAKRQSKVQNLVERGDREMVNGQPPSGPERISEDGHISKGAHDTVQSGRSGVVERDGKDTTPGAATIRAHVLKEAADGFGPLKAVLRTISAVYADYKETVVIRNKIEDLLSRIVVLEVYFATLPGSVVERKRRSESICRFGGIERQLRSLSKKHGLQRLADHIQDEEEVPGLLEDLRETISDYQMARQMAMCEQACKLINPAEASVLNNFLRARGAEYRHGGRRGCLKGTRTAVLDEIELWTRDFRKPSVYWLNGLAGTGKSTIAQTIAERVFASGQLGASFFCSRDFEDRRNLDFIFPTLAVQLARKYTEFRSIFVPLVQSDPEIVHESLYNQMRKLIVEPLKESSISTVIVIDALDECKDVEPASAILSVLGQFVSEIPKVKFFLTGRPEPRIRGGFRIPLLAEATDVFVLHEVEPSRVDSDIRLFLRCSLLEIAGRRGGLDGWPTKEQLKVLCERAAGLFVYAVATVQFVDHRNNNPKKQLERLLRLPNSTVCEGKTELKANTTLDSLYASTLQEAFGNDCPEDDPKVRSVLGAVVLVANPLSPPAIGTLLGYDAEDVLPLLSSIHSLLILQEDVDQPVRPFHKSFPDFIVDPARCINRRFHVFPPNHHMELLIGCLNLMDQALEKNMCKLPDAVANSEIPDLCERTQRYISPALQYACKSWYKHLVDEHTIRTPEITSALHRFLEKKFVFWLEVLSVLGAAREAVDALETAIKWLEALPTVGLANDCLRFVTGFLEVIEESAAHVYHSALPLSPQMSMVRKLYGPHANPLTRIVRGLPDSWDPAIATLEYSCMNAAWSPCGRFIAISNSRSRTQILDAATLKRLTILESLLVHIREIIFSPDSRLLTVFNDGPEEFITWDIQTGVVVSAISPEQWDYDMECSSITYSVCGTMFGALIRRFTNYTIRTYNVHSGTHIYSHSIEGRVVSNIWAHGECLRFAVVKPGSITTREVGFASRNAPTEVESLPLPDNFPHNLYMEAFHPTLSRLAFEHSERIFVWDARRSEFLLNEHARDPHRASFSSDGRFFVYGTGLSDVHLWKESPIGYILHRKHTCEFDISSQFISPNGGLMFMSGRLAIQLWRTMDPSTSFSCKWTRERFIVEFSPDETLAAVARFKDKTITVLDLESGDPLSIIDTGMEVYGQRAAGSTVVVVGREKVVTWDLPAPDHVLNPRADVNDSIRTTTISCPRMVSHPHNFEFASISPDLHSIAILEDHMLSCDLHLHDVPTGQCLGYLHIDGRGDKRPWFTSDGREVWCMTYHGKANGLTITKDSESSVIELGVLGPTNQPPSTPPWLSSRGYKVMDDGWILGINGKRLLWLPPHWRPSNTTHKTWSGRFLALLHGTLPESVILELKE</sequence>
<evidence type="ECO:0000313" key="1">
    <source>
        <dbReference type="EMBL" id="KAF9646204.1"/>
    </source>
</evidence>
<dbReference type="Proteomes" id="UP000886501">
    <property type="component" value="Unassembled WGS sequence"/>
</dbReference>
<proteinExistence type="predicted"/>
<comment type="caution">
    <text evidence="1">The sequence shown here is derived from an EMBL/GenBank/DDBJ whole genome shotgun (WGS) entry which is preliminary data.</text>
</comment>
<reference evidence="1" key="1">
    <citation type="submission" date="2019-10" db="EMBL/GenBank/DDBJ databases">
        <authorList>
            <consortium name="DOE Joint Genome Institute"/>
            <person name="Kuo A."/>
            <person name="Miyauchi S."/>
            <person name="Kiss E."/>
            <person name="Drula E."/>
            <person name="Kohler A."/>
            <person name="Sanchez-Garcia M."/>
            <person name="Andreopoulos B."/>
            <person name="Barry K.W."/>
            <person name="Bonito G."/>
            <person name="Buee M."/>
            <person name="Carver A."/>
            <person name="Chen C."/>
            <person name="Cichocki N."/>
            <person name="Clum A."/>
            <person name="Culley D."/>
            <person name="Crous P.W."/>
            <person name="Fauchery L."/>
            <person name="Girlanda M."/>
            <person name="Hayes R."/>
            <person name="Keri Z."/>
            <person name="Labutti K."/>
            <person name="Lipzen A."/>
            <person name="Lombard V."/>
            <person name="Magnuson J."/>
            <person name="Maillard F."/>
            <person name="Morin E."/>
            <person name="Murat C."/>
            <person name="Nolan M."/>
            <person name="Ohm R."/>
            <person name="Pangilinan J."/>
            <person name="Pereira M."/>
            <person name="Perotto S."/>
            <person name="Peter M."/>
            <person name="Riley R."/>
            <person name="Sitrit Y."/>
            <person name="Stielow B."/>
            <person name="Szollosi G."/>
            <person name="Zifcakova L."/>
            <person name="Stursova M."/>
            <person name="Spatafora J.W."/>
            <person name="Tedersoo L."/>
            <person name="Vaario L.-M."/>
            <person name="Yamada A."/>
            <person name="Yan M."/>
            <person name="Wang P."/>
            <person name="Xu J."/>
            <person name="Bruns T."/>
            <person name="Baldrian P."/>
            <person name="Vilgalys R."/>
            <person name="Henrissat B."/>
            <person name="Grigoriev I.V."/>
            <person name="Hibbett D."/>
            <person name="Nagy L.G."/>
            <person name="Martin F.M."/>
        </authorList>
    </citation>
    <scope>NUCLEOTIDE SEQUENCE</scope>
    <source>
        <strain evidence="1">P2</strain>
    </source>
</reference>
<evidence type="ECO:0000313" key="2">
    <source>
        <dbReference type="Proteomes" id="UP000886501"/>
    </source>
</evidence>
<protein>
    <submittedName>
        <fullName evidence="1">WD40 repeat-like protein</fullName>
    </submittedName>
</protein>
<keyword evidence="2" id="KW-1185">Reference proteome</keyword>
<name>A0ACB6Z9M3_THEGA</name>
<gene>
    <name evidence="1" type="ORF">BDM02DRAFT_3118952</name>
</gene>
<organism evidence="1 2">
    <name type="scientific">Thelephora ganbajun</name>
    <name type="common">Ganba fungus</name>
    <dbReference type="NCBI Taxonomy" id="370292"/>
    <lineage>
        <taxon>Eukaryota</taxon>
        <taxon>Fungi</taxon>
        <taxon>Dikarya</taxon>
        <taxon>Basidiomycota</taxon>
        <taxon>Agaricomycotina</taxon>
        <taxon>Agaricomycetes</taxon>
        <taxon>Thelephorales</taxon>
        <taxon>Thelephoraceae</taxon>
        <taxon>Thelephora</taxon>
    </lineage>
</organism>